<dbReference type="GO" id="GO:0046872">
    <property type="term" value="F:metal ion binding"/>
    <property type="evidence" value="ECO:0007669"/>
    <property type="project" value="UniProtKB-KW"/>
</dbReference>
<evidence type="ECO:0000256" key="3">
    <source>
        <dbReference type="ARBA" id="ARBA00022723"/>
    </source>
</evidence>
<dbReference type="InterPro" id="IPR002172">
    <property type="entry name" value="LDrepeatLR_classA_rpt"/>
</dbReference>
<comment type="similarity">
    <text evidence="1">Belongs to the peptidase M8 family.</text>
</comment>
<evidence type="ECO:0000313" key="15">
    <source>
        <dbReference type="Ensembl" id="ENSOMEP00000013325.1"/>
    </source>
</evidence>
<feature type="disulfide bond" evidence="10">
    <location>
        <begin position="472"/>
        <end position="487"/>
    </location>
</feature>
<dbReference type="GeneTree" id="ENSGT00940000160783"/>
<dbReference type="Gene3D" id="3.90.132.10">
    <property type="entry name" value="Leishmanolysin , domain 2"/>
    <property type="match status" value="1"/>
</dbReference>
<evidence type="ECO:0000256" key="6">
    <source>
        <dbReference type="ARBA" id="ARBA00023049"/>
    </source>
</evidence>
<dbReference type="GO" id="GO:0005737">
    <property type="term" value="C:cytoplasm"/>
    <property type="evidence" value="ECO:0007669"/>
    <property type="project" value="TreeGrafter"/>
</dbReference>
<dbReference type="Proteomes" id="UP000261560">
    <property type="component" value="Unplaced"/>
</dbReference>
<evidence type="ECO:0000256" key="13">
    <source>
        <dbReference type="SAM" id="SignalP"/>
    </source>
</evidence>
<dbReference type="InterPro" id="IPR000859">
    <property type="entry name" value="CUB_dom"/>
</dbReference>
<dbReference type="SUPFAM" id="SSF49854">
    <property type="entry name" value="Spermadhesin, CUB domain"/>
    <property type="match status" value="2"/>
</dbReference>
<dbReference type="GO" id="GO:0007155">
    <property type="term" value="P:cell adhesion"/>
    <property type="evidence" value="ECO:0007669"/>
    <property type="project" value="InterPro"/>
</dbReference>
<dbReference type="STRING" id="30732.ENSOMEP00000013325"/>
<evidence type="ECO:0000256" key="2">
    <source>
        <dbReference type="ARBA" id="ARBA00022670"/>
    </source>
</evidence>
<feature type="transmembrane region" description="Helical" evidence="12">
    <location>
        <begin position="1136"/>
        <end position="1158"/>
    </location>
</feature>
<feature type="disulfide bond" evidence="10">
    <location>
        <begin position="453"/>
        <end position="465"/>
    </location>
</feature>
<keyword evidence="6 9" id="KW-0482">Metalloprotease</keyword>
<dbReference type="Gene3D" id="3.10.170.20">
    <property type="match status" value="1"/>
</dbReference>
<dbReference type="PROSITE" id="PS01180">
    <property type="entry name" value="CUB"/>
    <property type="match status" value="2"/>
</dbReference>
<feature type="region of interest" description="Disordered" evidence="11">
    <location>
        <begin position="613"/>
        <end position="634"/>
    </location>
</feature>
<keyword evidence="2" id="KW-0645">Protease</keyword>
<dbReference type="InterPro" id="IPR023415">
    <property type="entry name" value="LDLR_class-A_CS"/>
</dbReference>
<keyword evidence="3 9" id="KW-0479">Metal-binding</keyword>
<dbReference type="PaxDb" id="30732-ENSOMEP00000013325"/>
<dbReference type="GO" id="GO:0006508">
    <property type="term" value="P:proteolysis"/>
    <property type="evidence" value="ECO:0007669"/>
    <property type="project" value="UniProtKB-KW"/>
</dbReference>
<keyword evidence="16" id="KW-1185">Reference proteome</keyword>
<dbReference type="SUPFAM" id="SSF55486">
    <property type="entry name" value="Metalloproteases ('zincins'), catalytic domain"/>
    <property type="match status" value="1"/>
</dbReference>
<evidence type="ECO:0000256" key="9">
    <source>
        <dbReference type="PIRSR" id="PIRSR601577-2"/>
    </source>
</evidence>
<feature type="disulfide bond" evidence="10">
    <location>
        <begin position="435"/>
        <end position="450"/>
    </location>
</feature>
<keyword evidence="12" id="KW-0472">Membrane</keyword>
<dbReference type="SMART" id="SM00042">
    <property type="entry name" value="CUB"/>
    <property type="match status" value="1"/>
</dbReference>
<dbReference type="Ensembl" id="ENSOMET00000020926.1">
    <property type="protein sequence ID" value="ENSOMEP00000013325.1"/>
    <property type="gene ID" value="ENSOMEG00000014804.1"/>
</dbReference>
<feature type="active site" evidence="8">
    <location>
        <position position="822"/>
    </location>
</feature>
<evidence type="ECO:0000256" key="1">
    <source>
        <dbReference type="ARBA" id="ARBA00005860"/>
    </source>
</evidence>
<evidence type="ECO:0000259" key="14">
    <source>
        <dbReference type="PROSITE" id="PS01180"/>
    </source>
</evidence>
<feature type="binding site" evidence="9">
    <location>
        <position position="821"/>
    </location>
    <ligand>
        <name>Zn(2+)</name>
        <dbReference type="ChEBI" id="CHEBI:29105"/>
        <note>catalytic</note>
    </ligand>
</feature>
<feature type="disulfide bond" evidence="10">
    <location>
        <begin position="460"/>
        <end position="478"/>
    </location>
</feature>
<dbReference type="Pfam" id="PF00057">
    <property type="entry name" value="Ldl_recept_a"/>
    <property type="match status" value="2"/>
</dbReference>
<dbReference type="AlphaFoldDB" id="A0A3B3C680"/>
<sequence>MTVSYKLCALLVFSITAYSHLESPFCVAHCGASPQVLDSDTGEIRSSSYNTWTYRFGSVCDCWVIKGSENEPIVLRFSRFFVKCDKEWVSLKSSADDEPVVLCGKTLPEPLKFPGGNITVVHHFLPHQYPVSKFILSYFRESENCPKTSFQCPRGQCIPLFLRCNGRIDCPDDDSGADEQGCDDDMDYLEVQTVANKDSERQMVTEKTQSLVRTTPGYGYDDFWQSERAQLGQEQPQTKAETLVSTTPVEWPCGGLFQTFYGTFSSPAPRGNRLFCVWSLDPQDSRPLRLDLQQLVLGPVDRLTVYNRGEGKGDVIKNITNTSNYKSVQVESHTGLMSLVYETFPGSEAGGFKATFHVGSYCPPSEYRCGGSMGGCYTKEQRCDGKWDCPETGKDEEACRGCGTNQFACGMVGQKAVAPSHFAGRPVCYPATERCNYQLYCADLSDEKDCTMCQPGTFHCDSDRCVFESWRCDGQVDCKDGTDELNCTVMLPRKVITAATVGSLVCGLLLVIAMGCTCKLYSLRTREYSLFAPISRQEAQLIQQQAPPSYGQLIAQGVIPPVEDFPTENPNEALMLMVVLVLLDPPGSLMHKCIHDEVQAGVEVIRGERSLHEPKLAQEPRARRSTKQRGIVGNSLPQPITIKTWIPVESVRLSGTENRRLEAAVEEAVRTVSSILSVNRSMNPLLLSRDFSKYCKFVWKNSSSVNHNRCGKANSYYRNETCLDVTIPDDHLSGCEVYPEADSPHRTVLRPEGAGLPDVDFVLYLQIRATDKCRAEPVLAYAVRCQTDWNGRPVAGAVVVCRNRLTGQKYSHQTAVQTVIHELLHVLGFSKDLFNTWKDCSSNPVGNPCSPRGKVTHSDGSGQTRIYSPSVISAMQKHLLSSDPELGGPLENLEAAADGASSHWESRVLQGSIMGAVLGDSTTVRVDPITLAAFQDTGWYAVDLRRAQSLVWGDGEGKSFGSTKTCRDKSSSFFCTGSGLGCHFLHLHKGECQTDPYLDGCRVYKPMKNGSECWKQENSRWSTEYPFSGEIFGFDSRCFFSSLSREEDSVSSVVGRCYRHRCTGTNRYQIQVSGSGWVDCPKGGAVQIKGYQGSVFCPDKRICVYPDVFPPLKDDNIPSSSIKGDFLVRIASRSEVAVATSLSVFASLCLLAALLMLYRKIRTHSNRIRTVDPQEL</sequence>
<accession>A0A3B3C680</accession>
<dbReference type="PRINTS" id="PR00261">
    <property type="entry name" value="LDLRECEPTOR"/>
</dbReference>
<dbReference type="InterPro" id="IPR001577">
    <property type="entry name" value="Peptidase_M8"/>
</dbReference>
<dbReference type="Pfam" id="PF01457">
    <property type="entry name" value="Peptidase_M8"/>
    <property type="match status" value="2"/>
</dbReference>
<evidence type="ECO:0000256" key="8">
    <source>
        <dbReference type="PIRSR" id="PIRSR601577-1"/>
    </source>
</evidence>
<dbReference type="InterPro" id="IPR035914">
    <property type="entry name" value="Sperma_CUB_dom_sf"/>
</dbReference>
<evidence type="ECO:0000256" key="5">
    <source>
        <dbReference type="ARBA" id="ARBA00022833"/>
    </source>
</evidence>
<evidence type="ECO:0000256" key="7">
    <source>
        <dbReference type="ARBA" id="ARBA00023157"/>
    </source>
</evidence>
<organism evidence="15 16">
    <name type="scientific">Oryzias melastigma</name>
    <name type="common">Marine medaka</name>
    <dbReference type="NCBI Taxonomy" id="30732"/>
    <lineage>
        <taxon>Eukaryota</taxon>
        <taxon>Metazoa</taxon>
        <taxon>Chordata</taxon>
        <taxon>Craniata</taxon>
        <taxon>Vertebrata</taxon>
        <taxon>Euteleostomi</taxon>
        <taxon>Actinopterygii</taxon>
        <taxon>Neopterygii</taxon>
        <taxon>Teleostei</taxon>
        <taxon>Neoteleostei</taxon>
        <taxon>Acanthomorphata</taxon>
        <taxon>Ovalentaria</taxon>
        <taxon>Atherinomorphae</taxon>
        <taxon>Beloniformes</taxon>
        <taxon>Adrianichthyidae</taxon>
        <taxon>Oryziinae</taxon>
        <taxon>Oryzias</taxon>
    </lineage>
</organism>
<feature type="disulfide bond" evidence="10">
    <location>
        <begin position="152"/>
        <end position="170"/>
    </location>
</feature>
<dbReference type="CDD" id="cd00041">
    <property type="entry name" value="CUB"/>
    <property type="match status" value="1"/>
</dbReference>
<comment type="cofactor">
    <cofactor evidence="9">
        <name>Zn(2+)</name>
        <dbReference type="ChEBI" id="CHEBI:29105"/>
    </cofactor>
    <text evidence="9">Binds 1 zinc ion per subunit.</text>
</comment>
<dbReference type="SMART" id="SM00192">
    <property type="entry name" value="LDLa"/>
    <property type="match status" value="4"/>
</dbReference>
<dbReference type="Ensembl" id="ENSOMET00000033103.1">
    <property type="protein sequence ID" value="ENSOMEP00000013344.1"/>
    <property type="gene ID" value="ENSOMEG00000014804.1"/>
</dbReference>
<feature type="domain" description="CUB" evidence="14">
    <location>
        <begin position="30"/>
        <end position="141"/>
    </location>
</feature>
<feature type="chain" id="PRO_5044588716" evidence="13">
    <location>
        <begin position="20"/>
        <end position="1176"/>
    </location>
</feature>
<feature type="compositionally biased region" description="Basic and acidic residues" evidence="11">
    <location>
        <begin position="613"/>
        <end position="622"/>
    </location>
</feature>
<evidence type="ECO:0000256" key="10">
    <source>
        <dbReference type="PROSITE-ProRule" id="PRU00124"/>
    </source>
</evidence>
<dbReference type="SUPFAM" id="SSF57424">
    <property type="entry name" value="LDL receptor-like module"/>
    <property type="match status" value="3"/>
</dbReference>
<keyword evidence="7 10" id="KW-1015">Disulfide bond</keyword>
<reference evidence="15" key="1">
    <citation type="submission" date="2025-05" db="UniProtKB">
        <authorList>
            <consortium name="Ensembl"/>
        </authorList>
    </citation>
    <scope>IDENTIFICATION</scope>
</reference>
<name>A0A3B3C680_ORYME</name>
<keyword evidence="4" id="KW-0378">Hydrolase</keyword>
<evidence type="ECO:0000313" key="16">
    <source>
        <dbReference type="Proteomes" id="UP000261560"/>
    </source>
</evidence>
<dbReference type="PANTHER" id="PTHR10942:SF6">
    <property type="entry name" value="CILIATED LEFT-RIGHT ORGANIZER METALLOPEPTIDASE"/>
    <property type="match status" value="1"/>
</dbReference>
<keyword evidence="13" id="KW-0732">Signal</keyword>
<dbReference type="CDD" id="cd00112">
    <property type="entry name" value="LDLa"/>
    <property type="match status" value="3"/>
</dbReference>
<protein>
    <submittedName>
        <fullName evidence="15">Low density lipoprotein receptor-related protein 10</fullName>
    </submittedName>
</protein>
<feature type="domain" description="CUB" evidence="14">
    <location>
        <begin position="253"/>
        <end position="359"/>
    </location>
</feature>
<feature type="disulfide bond" evidence="10">
    <location>
        <begin position="145"/>
        <end position="157"/>
    </location>
</feature>
<dbReference type="Gene3D" id="2.60.120.290">
    <property type="entry name" value="Spermadhesin, CUB domain"/>
    <property type="match status" value="2"/>
</dbReference>
<keyword evidence="5 9" id="KW-0862">Zinc</keyword>
<feature type="binding site" evidence="9">
    <location>
        <position position="825"/>
    </location>
    <ligand>
        <name>Zn(2+)</name>
        <dbReference type="ChEBI" id="CHEBI:29105"/>
        <note>catalytic</note>
    </ligand>
</feature>
<dbReference type="InterPro" id="IPR036055">
    <property type="entry name" value="LDL_receptor-like_sf"/>
</dbReference>
<dbReference type="PANTHER" id="PTHR10942">
    <property type="entry name" value="LEISHMANOLYSIN-LIKE PEPTIDASE"/>
    <property type="match status" value="1"/>
</dbReference>
<evidence type="ECO:0000256" key="11">
    <source>
        <dbReference type="SAM" id="MobiDB-lite"/>
    </source>
</evidence>
<dbReference type="PROSITE" id="PS01209">
    <property type="entry name" value="LDLRA_1"/>
    <property type="match status" value="1"/>
</dbReference>
<dbReference type="Gene3D" id="4.10.400.10">
    <property type="entry name" value="Low-density Lipoprotein Receptor"/>
    <property type="match status" value="4"/>
</dbReference>
<evidence type="ECO:0000256" key="12">
    <source>
        <dbReference type="SAM" id="Phobius"/>
    </source>
</evidence>
<dbReference type="GO" id="GO:0004222">
    <property type="term" value="F:metalloendopeptidase activity"/>
    <property type="evidence" value="ECO:0007669"/>
    <property type="project" value="InterPro"/>
</dbReference>
<feature type="binding site" evidence="9">
    <location>
        <position position="903"/>
    </location>
    <ligand>
        <name>Zn(2+)</name>
        <dbReference type="ChEBI" id="CHEBI:29105"/>
        <note>catalytic</note>
    </ligand>
</feature>
<keyword evidence="12" id="KW-0812">Transmembrane</keyword>
<comment type="caution">
    <text evidence="10">Lacks conserved residue(s) required for the propagation of feature annotation.</text>
</comment>
<proteinExistence type="inferred from homology"/>
<dbReference type="PROSITE" id="PS50068">
    <property type="entry name" value="LDLRA_2"/>
    <property type="match status" value="4"/>
</dbReference>
<feature type="signal peptide" evidence="13">
    <location>
        <begin position="1"/>
        <end position="19"/>
    </location>
</feature>
<dbReference type="GO" id="GO:0016020">
    <property type="term" value="C:membrane"/>
    <property type="evidence" value="ECO:0007669"/>
    <property type="project" value="InterPro"/>
</dbReference>
<evidence type="ECO:0000256" key="4">
    <source>
        <dbReference type="ARBA" id="ARBA00022801"/>
    </source>
</evidence>
<keyword evidence="12" id="KW-1133">Transmembrane helix</keyword>